<sequence length="426" mass="46045">MEISIVVLIVGMLVLAVRAGLDATAAKRVLPVLVVAFMARLAAHLSLRGGALIDYGGDNVVYDLWAQEIADQWRRDGISYVTVSGAGRLYGAALHCNLLALIRYICDGPAPLASAALMALMACVLCVVMYRFARMLGADERAAFRLLVVVAFMPAFLLHTSDTYKDGVNALLVMATLAVGVSLTRRFGLGRLLLLAPLLWALWNVRPYMAFMCVLPLALGVSGLKHVVSLRSLVVLTALAMVVLFQFEFVMKSEPVEAMRNQLEYAQSPAAQNSNAGLSGWRHGSGVAFDDGGLPWGALGPKLVYTLLSPFPWTPGSLALQLGKIDTCVWYALICFGVAGARRLWLRDRRMLLILLLFLVPGALVYATTMANIGLIARQRMPLVMVTSLLCALAWTRTPPEEQASPAPGDGRRPEPERAAQPAALS</sequence>
<protein>
    <recommendedName>
        <fullName evidence="5">Glycosyltransferase RgtA/B/C/D-like domain-containing protein</fullName>
    </recommendedName>
</protein>
<evidence type="ECO:0000256" key="1">
    <source>
        <dbReference type="SAM" id="MobiDB-lite"/>
    </source>
</evidence>
<feature type="transmembrane region" description="Helical" evidence="2">
    <location>
        <begin position="351"/>
        <end position="375"/>
    </location>
</feature>
<evidence type="ECO:0008006" key="5">
    <source>
        <dbReference type="Google" id="ProtNLM"/>
    </source>
</evidence>
<keyword evidence="2" id="KW-0472">Membrane</keyword>
<feature type="transmembrane region" description="Helical" evidence="2">
    <location>
        <begin position="167"/>
        <end position="185"/>
    </location>
</feature>
<feature type="region of interest" description="Disordered" evidence="1">
    <location>
        <begin position="399"/>
        <end position="426"/>
    </location>
</feature>
<evidence type="ECO:0000313" key="4">
    <source>
        <dbReference type="Proteomes" id="UP000253094"/>
    </source>
</evidence>
<dbReference type="OrthoDB" id="3542255at2"/>
<keyword evidence="2" id="KW-0812">Transmembrane</keyword>
<feature type="transmembrane region" description="Helical" evidence="2">
    <location>
        <begin position="112"/>
        <end position="130"/>
    </location>
</feature>
<feature type="transmembrane region" description="Helical" evidence="2">
    <location>
        <begin position="192"/>
        <end position="218"/>
    </location>
</feature>
<feature type="transmembrane region" description="Helical" evidence="2">
    <location>
        <begin position="328"/>
        <end position="345"/>
    </location>
</feature>
<organism evidence="3 4">
    <name type="scientific">Sphaerisporangium album</name>
    <dbReference type="NCBI Taxonomy" id="509200"/>
    <lineage>
        <taxon>Bacteria</taxon>
        <taxon>Bacillati</taxon>
        <taxon>Actinomycetota</taxon>
        <taxon>Actinomycetes</taxon>
        <taxon>Streptosporangiales</taxon>
        <taxon>Streptosporangiaceae</taxon>
        <taxon>Sphaerisporangium</taxon>
    </lineage>
</organism>
<keyword evidence="2" id="KW-1133">Transmembrane helix</keyword>
<reference evidence="3 4" key="1">
    <citation type="submission" date="2018-06" db="EMBL/GenBank/DDBJ databases">
        <title>Sphaerisporangium craniellae sp. nov., isolated from a marine sponge in the South China Sea.</title>
        <authorList>
            <person name="Li L."/>
        </authorList>
    </citation>
    <scope>NUCLEOTIDE SEQUENCE [LARGE SCALE GENOMIC DNA]</scope>
    <source>
        <strain evidence="3 4">CCTCC AA 208026</strain>
    </source>
</reference>
<feature type="transmembrane region" description="Helical" evidence="2">
    <location>
        <begin position="142"/>
        <end position="161"/>
    </location>
</feature>
<dbReference type="AlphaFoldDB" id="A0A367FIC6"/>
<comment type="caution">
    <text evidence="3">The sequence shown here is derived from an EMBL/GenBank/DDBJ whole genome shotgun (WGS) entry which is preliminary data.</text>
</comment>
<dbReference type="Proteomes" id="UP000253094">
    <property type="component" value="Unassembled WGS sequence"/>
</dbReference>
<name>A0A367FIC6_9ACTN</name>
<feature type="transmembrane region" description="Helical" evidence="2">
    <location>
        <begin position="230"/>
        <end position="250"/>
    </location>
</feature>
<dbReference type="EMBL" id="QOIL01000011">
    <property type="protein sequence ID" value="RCG29380.1"/>
    <property type="molecule type" value="Genomic_DNA"/>
</dbReference>
<accession>A0A367FIC6</accession>
<proteinExistence type="predicted"/>
<gene>
    <name evidence="3" type="ORF">DQ384_20185</name>
</gene>
<dbReference type="RefSeq" id="WP_114030416.1">
    <property type="nucleotide sequence ID" value="NZ_QOIL01000011.1"/>
</dbReference>
<keyword evidence="4" id="KW-1185">Reference proteome</keyword>
<evidence type="ECO:0000313" key="3">
    <source>
        <dbReference type="EMBL" id="RCG29380.1"/>
    </source>
</evidence>
<evidence type="ECO:0000256" key="2">
    <source>
        <dbReference type="SAM" id="Phobius"/>
    </source>
</evidence>